<evidence type="ECO:0000259" key="2">
    <source>
        <dbReference type="PROSITE" id="PS51762"/>
    </source>
</evidence>
<dbReference type="Pfam" id="PF26113">
    <property type="entry name" value="GH16_XgeA"/>
    <property type="match status" value="1"/>
</dbReference>
<evidence type="ECO:0000256" key="1">
    <source>
        <dbReference type="SAM" id="SignalP"/>
    </source>
</evidence>
<accession>A0A0A1TAW2</accession>
<proteinExistence type="predicted"/>
<evidence type="ECO:0000313" key="3">
    <source>
        <dbReference type="EMBL" id="CEJ83977.1"/>
    </source>
</evidence>
<dbReference type="InterPro" id="IPR050546">
    <property type="entry name" value="Glycosyl_Hydrlase_16"/>
</dbReference>
<dbReference type="PROSITE" id="PS51762">
    <property type="entry name" value="GH16_2"/>
    <property type="match status" value="1"/>
</dbReference>
<dbReference type="InterPro" id="IPR000757">
    <property type="entry name" value="Beta-glucanase-like"/>
</dbReference>
<dbReference type="Proteomes" id="UP000039046">
    <property type="component" value="Unassembled WGS sequence"/>
</dbReference>
<evidence type="ECO:0000313" key="4">
    <source>
        <dbReference type="Proteomes" id="UP000039046"/>
    </source>
</evidence>
<dbReference type="HOGENOM" id="CLU_016972_0_3_1"/>
<keyword evidence="4" id="KW-1185">Reference proteome</keyword>
<gene>
    <name evidence="3" type="ORF">VHEMI03341</name>
</gene>
<dbReference type="GO" id="GO:0009251">
    <property type="term" value="P:glucan catabolic process"/>
    <property type="evidence" value="ECO:0007669"/>
    <property type="project" value="TreeGrafter"/>
</dbReference>
<dbReference type="PANTHER" id="PTHR10963:SF24">
    <property type="entry name" value="GLYCOSIDASE C21B10.07-RELATED"/>
    <property type="match status" value="1"/>
</dbReference>
<protein>
    <recommendedName>
        <fullName evidence="2">GH16 domain-containing protein</fullName>
    </recommendedName>
</protein>
<dbReference type="CDD" id="cd02181">
    <property type="entry name" value="GH16_fungal_Lam16A_glucanase"/>
    <property type="match status" value="1"/>
</dbReference>
<feature type="domain" description="GH16" evidence="2">
    <location>
        <begin position="15"/>
        <end position="299"/>
    </location>
</feature>
<dbReference type="InterPro" id="IPR013320">
    <property type="entry name" value="ConA-like_dom_sf"/>
</dbReference>
<dbReference type="EMBL" id="CDHN01000002">
    <property type="protein sequence ID" value="CEJ83977.1"/>
    <property type="molecule type" value="Genomic_DNA"/>
</dbReference>
<sequence>MHSVTAAGVVMLACAGQATASRFTLNETYDATNFFDKFDFFSGKDPAGGHVAYQTREDALKKRLIATLDDEVYIGADHETVVDATHGRPSVRLESKASYLKGLMIARFNHLPNKQCGVWPEFWTKGANRPHDGQIDIYEHWNEAPHNQPALHTGLTSDVGLCQIDNVNQTGTVAAYNCDNNFEDPPRQGKGSGCSIVDTKGPWANEDGGVFAMEWTEEYLKLYNWHTGDEPDNIDSARPDTSSWGLPNLYVKNDECNIDKHFGAQKMVLHITFCGVAGTKGFWGETCLDKTKTPQCVDYVSNSPADFKNTFWKVRDIRYFQPAKSCKK</sequence>
<dbReference type="GO" id="GO:0004553">
    <property type="term" value="F:hydrolase activity, hydrolyzing O-glycosyl compounds"/>
    <property type="evidence" value="ECO:0007669"/>
    <property type="project" value="InterPro"/>
</dbReference>
<dbReference type="STRING" id="1531966.A0A0A1TAW2"/>
<feature type="signal peptide" evidence="1">
    <location>
        <begin position="1"/>
        <end position="20"/>
    </location>
</feature>
<name>A0A0A1TAW2_9HYPO</name>
<dbReference type="SUPFAM" id="SSF49899">
    <property type="entry name" value="Concanavalin A-like lectins/glucanases"/>
    <property type="match status" value="1"/>
</dbReference>
<keyword evidence="1" id="KW-0732">Signal</keyword>
<feature type="chain" id="PRO_5001979471" description="GH16 domain-containing protein" evidence="1">
    <location>
        <begin position="21"/>
        <end position="328"/>
    </location>
</feature>
<reference evidence="3 4" key="1">
    <citation type="journal article" date="2015" name="Genome Announc.">
        <title>Draft Genome Sequence and Gene Annotation of the Entomopathogenic Fungus Verticillium hemipterigenum.</title>
        <authorList>
            <person name="Horn F."/>
            <person name="Habel A."/>
            <person name="Scharf D.H."/>
            <person name="Dworschak J."/>
            <person name="Brakhage A.A."/>
            <person name="Guthke R."/>
            <person name="Hertweck C."/>
            <person name="Linde J."/>
        </authorList>
    </citation>
    <scope>NUCLEOTIDE SEQUENCE [LARGE SCALE GENOMIC DNA]</scope>
</reference>
<dbReference type="PANTHER" id="PTHR10963">
    <property type="entry name" value="GLYCOSYL HYDROLASE-RELATED"/>
    <property type="match status" value="1"/>
</dbReference>
<dbReference type="AlphaFoldDB" id="A0A0A1TAW2"/>
<organism evidence="3 4">
    <name type="scientific">[Torrubiella] hemipterigena</name>
    <dbReference type="NCBI Taxonomy" id="1531966"/>
    <lineage>
        <taxon>Eukaryota</taxon>
        <taxon>Fungi</taxon>
        <taxon>Dikarya</taxon>
        <taxon>Ascomycota</taxon>
        <taxon>Pezizomycotina</taxon>
        <taxon>Sordariomycetes</taxon>
        <taxon>Hypocreomycetidae</taxon>
        <taxon>Hypocreales</taxon>
        <taxon>Clavicipitaceae</taxon>
        <taxon>Clavicipitaceae incertae sedis</taxon>
        <taxon>'Torrubiella' clade</taxon>
    </lineage>
</organism>
<dbReference type="OrthoDB" id="192832at2759"/>
<dbReference type="Gene3D" id="2.60.120.200">
    <property type="match status" value="1"/>
</dbReference>